<dbReference type="AlphaFoldDB" id="A0A1W1H0F8"/>
<evidence type="ECO:0000256" key="1">
    <source>
        <dbReference type="ARBA" id="ARBA00001946"/>
    </source>
</evidence>
<dbReference type="InterPro" id="IPR000160">
    <property type="entry name" value="GGDEF_dom"/>
</dbReference>
<dbReference type="EC" id="2.7.7.65" evidence="2"/>
<dbReference type="GO" id="GO:1902201">
    <property type="term" value="P:negative regulation of bacterial-type flagellum-dependent cell motility"/>
    <property type="evidence" value="ECO:0007669"/>
    <property type="project" value="TreeGrafter"/>
</dbReference>
<dbReference type="InterPro" id="IPR029787">
    <property type="entry name" value="Nucleotide_cyclase"/>
</dbReference>
<keyword evidence="4" id="KW-0812">Transmembrane</keyword>
<feature type="transmembrane region" description="Helical" evidence="4">
    <location>
        <begin position="91"/>
        <end position="108"/>
    </location>
</feature>
<evidence type="ECO:0000256" key="2">
    <source>
        <dbReference type="ARBA" id="ARBA00012528"/>
    </source>
</evidence>
<proteinExistence type="predicted"/>
<sequence>MPVALALLFVVCHGLAVAFWPGPAGGSSFVFLTAAPLLAAAACLWRGQRDRAALGWRATALALLLWAGGMAFNMIDALGADRANITPRASLLLYVLYGVPLVFILARARRERRMISLIDGVMAALLGVLFFVHTQSFADRIDIDDQAMAHMQRMFDIQNLCIAGFAVVRWVAGDAPERRSFYRALALYALSYLLVAFYINHYTAEQSFGAYNDLLIDLPFLLLALLALRQAPAPGFVLHPRLLRLVQAGGPIILPLLLLVVGTLVVDHARPLALTGFVVATLGFSLRSTLLQLDLLERQAGLDQMARQDGLTGVANRRQFDTLLLAEWNRARRSGSELALLLVDIDHFKAFNDEHGHPAGDRCLQAVAAVLQATAGRAADSVARYGGEEFAVIVPGSPLSGVLALAERLREAVEALPLPEGRVSISVGVGYLHPPALATAEQLLADADAGLYAAKRAGRNQVILHAHVLDDDGGAHDTLDC</sequence>
<dbReference type="PROSITE" id="PS50887">
    <property type="entry name" value="GGDEF"/>
    <property type="match status" value="1"/>
</dbReference>
<evidence type="ECO:0000313" key="7">
    <source>
        <dbReference type="Proteomes" id="UP000191133"/>
    </source>
</evidence>
<feature type="transmembrane region" description="Helical" evidence="4">
    <location>
        <begin position="28"/>
        <end position="46"/>
    </location>
</feature>
<dbReference type="EMBL" id="FWEU01000003">
    <property type="protein sequence ID" value="SLM25092.1"/>
    <property type="molecule type" value="Genomic_DNA"/>
</dbReference>
<dbReference type="Proteomes" id="UP000191133">
    <property type="component" value="Unassembled WGS sequence"/>
</dbReference>
<dbReference type="NCBIfam" id="TIGR00254">
    <property type="entry name" value="GGDEF"/>
    <property type="match status" value="1"/>
</dbReference>
<dbReference type="InterPro" id="IPR050469">
    <property type="entry name" value="Diguanylate_Cyclase"/>
</dbReference>
<evidence type="ECO:0000313" key="6">
    <source>
        <dbReference type="EMBL" id="SLM25092.1"/>
    </source>
</evidence>
<gene>
    <name evidence="6" type="ORF">SAMN04488690_2823</name>
</gene>
<evidence type="ECO:0000259" key="5">
    <source>
        <dbReference type="PROSITE" id="PS50887"/>
    </source>
</evidence>
<comment type="catalytic activity">
    <reaction evidence="3">
        <text>2 GTP = 3',3'-c-di-GMP + 2 diphosphate</text>
        <dbReference type="Rhea" id="RHEA:24898"/>
        <dbReference type="ChEBI" id="CHEBI:33019"/>
        <dbReference type="ChEBI" id="CHEBI:37565"/>
        <dbReference type="ChEBI" id="CHEBI:58805"/>
        <dbReference type="EC" id="2.7.7.65"/>
    </reaction>
</comment>
<feature type="transmembrane region" description="Helical" evidence="4">
    <location>
        <begin position="272"/>
        <end position="290"/>
    </location>
</feature>
<accession>A0A1W1H0F8</accession>
<feature type="transmembrane region" description="Helical" evidence="4">
    <location>
        <begin position="58"/>
        <end position="79"/>
    </location>
</feature>
<evidence type="ECO:0000256" key="3">
    <source>
        <dbReference type="ARBA" id="ARBA00034247"/>
    </source>
</evidence>
<evidence type="ECO:0000256" key="4">
    <source>
        <dbReference type="SAM" id="Phobius"/>
    </source>
</evidence>
<keyword evidence="4" id="KW-0472">Membrane</keyword>
<dbReference type="InterPro" id="IPR043128">
    <property type="entry name" value="Rev_trsase/Diguanyl_cyclase"/>
</dbReference>
<dbReference type="CDD" id="cd01949">
    <property type="entry name" value="GGDEF"/>
    <property type="match status" value="1"/>
</dbReference>
<dbReference type="GO" id="GO:0005886">
    <property type="term" value="C:plasma membrane"/>
    <property type="evidence" value="ECO:0007669"/>
    <property type="project" value="TreeGrafter"/>
</dbReference>
<protein>
    <recommendedName>
        <fullName evidence="2">diguanylate cyclase</fullName>
        <ecNumber evidence="2">2.7.7.65</ecNumber>
    </recommendedName>
</protein>
<reference evidence="7" key="1">
    <citation type="submission" date="2016-10" db="EMBL/GenBank/DDBJ databases">
        <authorList>
            <person name="Varghese N."/>
        </authorList>
    </citation>
    <scope>NUCLEOTIDE SEQUENCE [LARGE SCALE GENOMIC DNA]</scope>
    <source>
        <strain evidence="7">92MFCol6.1</strain>
    </source>
</reference>
<dbReference type="RefSeq" id="WP_025874092.1">
    <property type="nucleotide sequence ID" value="NZ_CBXW010000002.1"/>
</dbReference>
<feature type="domain" description="GGDEF" evidence="5">
    <location>
        <begin position="336"/>
        <end position="467"/>
    </location>
</feature>
<organism evidence="6 7">
    <name type="scientific">Stenotrophomonas indicatrix</name>
    <dbReference type="NCBI Taxonomy" id="2045451"/>
    <lineage>
        <taxon>Bacteria</taxon>
        <taxon>Pseudomonadati</taxon>
        <taxon>Pseudomonadota</taxon>
        <taxon>Gammaproteobacteria</taxon>
        <taxon>Lysobacterales</taxon>
        <taxon>Lysobacteraceae</taxon>
        <taxon>Stenotrophomonas</taxon>
    </lineage>
</organism>
<dbReference type="Gene3D" id="3.30.70.270">
    <property type="match status" value="1"/>
</dbReference>
<dbReference type="GO" id="GO:0043709">
    <property type="term" value="P:cell adhesion involved in single-species biofilm formation"/>
    <property type="evidence" value="ECO:0007669"/>
    <property type="project" value="TreeGrafter"/>
</dbReference>
<dbReference type="FunFam" id="3.30.70.270:FF:000001">
    <property type="entry name" value="Diguanylate cyclase domain protein"/>
    <property type="match status" value="1"/>
</dbReference>
<name>A0A1W1H0F8_9GAMM</name>
<dbReference type="SUPFAM" id="SSF55073">
    <property type="entry name" value="Nucleotide cyclase"/>
    <property type="match status" value="1"/>
</dbReference>
<dbReference type="SMART" id="SM00267">
    <property type="entry name" value="GGDEF"/>
    <property type="match status" value="1"/>
</dbReference>
<comment type="cofactor">
    <cofactor evidence="1">
        <name>Mg(2+)</name>
        <dbReference type="ChEBI" id="CHEBI:18420"/>
    </cofactor>
</comment>
<feature type="transmembrane region" description="Helical" evidence="4">
    <location>
        <begin position="184"/>
        <end position="202"/>
    </location>
</feature>
<feature type="transmembrane region" description="Helical" evidence="4">
    <location>
        <begin position="248"/>
        <end position="266"/>
    </location>
</feature>
<dbReference type="GO" id="GO:0052621">
    <property type="term" value="F:diguanylate cyclase activity"/>
    <property type="evidence" value="ECO:0007669"/>
    <property type="project" value="UniProtKB-EC"/>
</dbReference>
<keyword evidence="4" id="KW-1133">Transmembrane helix</keyword>
<dbReference type="PANTHER" id="PTHR45138:SF9">
    <property type="entry name" value="DIGUANYLATE CYCLASE DGCM-RELATED"/>
    <property type="match status" value="1"/>
</dbReference>
<dbReference type="PANTHER" id="PTHR45138">
    <property type="entry name" value="REGULATORY COMPONENTS OF SENSORY TRANSDUCTION SYSTEM"/>
    <property type="match status" value="1"/>
</dbReference>
<dbReference type="Pfam" id="PF00990">
    <property type="entry name" value="GGDEF"/>
    <property type="match status" value="1"/>
</dbReference>
<feature type="transmembrane region" description="Helical" evidence="4">
    <location>
        <begin position="115"/>
        <end position="134"/>
    </location>
</feature>
<feature type="transmembrane region" description="Helical" evidence="4">
    <location>
        <begin position="154"/>
        <end position="172"/>
    </location>
</feature>